<keyword evidence="1" id="KW-0812">Transmembrane</keyword>
<dbReference type="Proteomes" id="UP000324800">
    <property type="component" value="Unassembled WGS sequence"/>
</dbReference>
<feature type="non-terminal residue" evidence="2">
    <location>
        <position position="1"/>
    </location>
</feature>
<dbReference type="AlphaFoldDB" id="A0A5J4TX95"/>
<keyword evidence="1" id="KW-1133">Transmembrane helix</keyword>
<organism evidence="2 3">
    <name type="scientific">Streblomastix strix</name>
    <dbReference type="NCBI Taxonomy" id="222440"/>
    <lineage>
        <taxon>Eukaryota</taxon>
        <taxon>Metamonada</taxon>
        <taxon>Preaxostyla</taxon>
        <taxon>Oxymonadida</taxon>
        <taxon>Streblomastigidae</taxon>
        <taxon>Streblomastix</taxon>
    </lineage>
</organism>
<evidence type="ECO:0008006" key="4">
    <source>
        <dbReference type="Google" id="ProtNLM"/>
    </source>
</evidence>
<comment type="caution">
    <text evidence="2">The sequence shown here is derived from an EMBL/GenBank/DDBJ whole genome shotgun (WGS) entry which is preliminary data.</text>
</comment>
<dbReference type="EMBL" id="SNRW01023309">
    <property type="protein sequence ID" value="KAA6363116.1"/>
    <property type="molecule type" value="Genomic_DNA"/>
</dbReference>
<keyword evidence="1" id="KW-0472">Membrane</keyword>
<proteinExistence type="predicted"/>
<feature type="transmembrane region" description="Helical" evidence="1">
    <location>
        <begin position="414"/>
        <end position="440"/>
    </location>
</feature>
<evidence type="ECO:0000256" key="1">
    <source>
        <dbReference type="SAM" id="Phobius"/>
    </source>
</evidence>
<protein>
    <recommendedName>
        <fullName evidence="4">Transmembrane protein</fullName>
    </recommendedName>
</protein>
<reference evidence="2 3" key="1">
    <citation type="submission" date="2019-03" db="EMBL/GenBank/DDBJ databases">
        <title>Single cell metagenomics reveals metabolic interactions within the superorganism composed of flagellate Streblomastix strix and complex community of Bacteroidetes bacteria on its surface.</title>
        <authorList>
            <person name="Treitli S.C."/>
            <person name="Kolisko M."/>
            <person name="Husnik F."/>
            <person name="Keeling P."/>
            <person name="Hampl V."/>
        </authorList>
    </citation>
    <scope>NUCLEOTIDE SEQUENCE [LARGE SCALE GENOMIC DNA]</scope>
    <source>
        <strain evidence="2">ST1C</strain>
    </source>
</reference>
<evidence type="ECO:0000313" key="2">
    <source>
        <dbReference type="EMBL" id="KAA6363116.1"/>
    </source>
</evidence>
<evidence type="ECO:0000313" key="3">
    <source>
        <dbReference type="Proteomes" id="UP000324800"/>
    </source>
</evidence>
<accession>A0A5J4TX95</accession>
<sequence>VAGCHSSVGSALTITGLTLEMSDSVFDQPLCFGNMIYLNQSIARIKLSKFKGYEGPFNNPSLINQVGSQEDKSNIFCPDNSLYYSSPEYGLIFASKGEYQFECDVFEDSQVDTIIVDHSNVIIKDVIFNIPTGESQSKDQQQFSIICSGNSQIQIINPQVNGQTYDQCMSSSSSYKNECSFGVIKDDQCQIQMQDTWALPLIPLPVLSRARVNVNVQRTNDPMRFILDGDRMIQALFTVQIVELRDKTKEEIKLEKEANKELQIKYNPKQINSQQQMIRQNNIKTDNQNQQIHKQEKFQQFPSYSSNSSFISLSQISNDIELPRDKDGSIIWPPEDKTLLPFHVGAQVQSKQQAQFIMNDYSWLNNRQKWYGVLISNDRNTFSGSEGQIDSSVLLEVEIEEGEQFLNFDIKSKFPWWIILLIALFVVVLVAILATCQFIFQI</sequence>
<name>A0A5J4TX95_9EUKA</name>
<gene>
    <name evidence="2" type="ORF">EZS28_041357</name>
</gene>